<dbReference type="PANTHER" id="PTHR42682">
    <property type="entry name" value="HYDROGENASE-4 COMPONENT F"/>
    <property type="match status" value="1"/>
</dbReference>
<accession>A0A1S6U694</accession>
<comment type="subcellular location">
    <subcellularLocation>
        <location evidence="1">Cell membrane</location>
        <topology evidence="1">Multi-pass membrane protein</topology>
    </subcellularLocation>
    <subcellularLocation>
        <location evidence="7">Membrane</location>
        <topology evidence="7">Multi-pass membrane protein</topology>
    </subcellularLocation>
</comment>
<keyword evidence="5" id="KW-0560">Oxidoreductase</keyword>
<dbReference type="Proteomes" id="UP000190868">
    <property type="component" value="Chromosome"/>
</dbReference>
<keyword evidence="4 8" id="KW-1133">Transmembrane helix</keyword>
<feature type="transmembrane region" description="Helical" evidence="8">
    <location>
        <begin position="248"/>
        <end position="267"/>
    </location>
</feature>
<evidence type="ECO:0000256" key="2">
    <source>
        <dbReference type="ARBA" id="ARBA00022475"/>
    </source>
</evidence>
<feature type="transmembrane region" description="Helical" evidence="8">
    <location>
        <begin position="279"/>
        <end position="298"/>
    </location>
</feature>
<feature type="transmembrane region" description="Helical" evidence="8">
    <location>
        <begin position="453"/>
        <end position="474"/>
    </location>
</feature>
<dbReference type="EMBL" id="CP017258">
    <property type="protein sequence ID" value="AQW87212.1"/>
    <property type="molecule type" value="Genomic_DNA"/>
</dbReference>
<evidence type="ECO:0000256" key="7">
    <source>
        <dbReference type="RuleBase" id="RU000320"/>
    </source>
</evidence>
<evidence type="ECO:0000313" key="10">
    <source>
        <dbReference type="EMBL" id="AQW87212.1"/>
    </source>
</evidence>
<dbReference type="PANTHER" id="PTHR42682:SF5">
    <property type="entry name" value="HYDROGENASE-4 COMPONENT F"/>
    <property type="match status" value="1"/>
</dbReference>
<evidence type="ECO:0000256" key="3">
    <source>
        <dbReference type="ARBA" id="ARBA00022692"/>
    </source>
</evidence>
<evidence type="ECO:0000256" key="8">
    <source>
        <dbReference type="SAM" id="Phobius"/>
    </source>
</evidence>
<sequence length="491" mass="53525">MSSLSLLLITPLIGALVLFFAPKWHKQLNFIHILVSGLTSLILLFNVSKVLQDGAFFTDDKFLFLDGLGSVFLVLIAVTGFLVNLYSTTYMKWEVADGHINLDTLKKYYSLCHVFIFTMSLSVVCNNIAFMWAAIEATTLASVFLVAINKDKKSTESGYKYIVLCSIGLAFALYATILLYSVTFTNLGDGESSMLYTSIIENAKNLNPDIAKLIFVFALIGFGTKAGLAPTHTWLPDVHAQGPAPISALLSGVLLKCAMLAIFRYYAVVSNAIGFEFTQNVMLISGTITLFVAAFFLMRQHDVKRMFAYHSIAHMGVIAFALGVGGKIGIFAAIFHCLAHSFTKALAFCSTGNIARIYGHKDMSKMGGMVKIAPVTTMMFGAAVCSLVGVPAFAIFVSEFLVFKQAITSGQFGAVALFAVALTIIFIADFSHFNMASFGESKGEIAHKKEMSLIENIPLIALCVLIVVFGLWHVDSFYTLVENGVRIIMRG</sequence>
<keyword evidence="3 7" id="KW-0812">Transmembrane</keyword>
<evidence type="ECO:0000313" key="11">
    <source>
        <dbReference type="Proteomes" id="UP000190868"/>
    </source>
</evidence>
<proteinExistence type="predicted"/>
<feature type="transmembrane region" description="Helical" evidence="8">
    <location>
        <begin position="372"/>
        <end position="397"/>
    </location>
</feature>
<name>A0A1S6U694_9BACT</name>
<feature type="transmembrane region" description="Helical" evidence="8">
    <location>
        <begin position="6"/>
        <end position="21"/>
    </location>
</feature>
<feature type="transmembrane region" description="Helical" evidence="8">
    <location>
        <begin position="28"/>
        <end position="47"/>
    </location>
</feature>
<feature type="transmembrane region" description="Helical" evidence="8">
    <location>
        <begin position="307"/>
        <end position="324"/>
    </location>
</feature>
<dbReference type="AlphaFoldDB" id="A0A1S6U694"/>
<keyword evidence="11" id="KW-1185">Reference proteome</keyword>
<evidence type="ECO:0000259" key="9">
    <source>
        <dbReference type="Pfam" id="PF00361"/>
    </source>
</evidence>
<feature type="transmembrane region" description="Helical" evidence="8">
    <location>
        <begin position="409"/>
        <end position="432"/>
    </location>
</feature>
<keyword evidence="2" id="KW-1003">Cell membrane</keyword>
<keyword evidence="6 8" id="KW-0472">Membrane</keyword>
<dbReference type="InterPro" id="IPR052175">
    <property type="entry name" value="ComplexI-like_HydComp"/>
</dbReference>
<dbReference type="PRINTS" id="PR01434">
    <property type="entry name" value="NADHDHGNASE5"/>
</dbReference>
<evidence type="ECO:0000256" key="1">
    <source>
        <dbReference type="ARBA" id="ARBA00004651"/>
    </source>
</evidence>
<evidence type="ECO:0000256" key="4">
    <source>
        <dbReference type="ARBA" id="ARBA00022989"/>
    </source>
</evidence>
<evidence type="ECO:0000256" key="6">
    <source>
        <dbReference type="ARBA" id="ARBA00023136"/>
    </source>
</evidence>
<reference evidence="11" key="1">
    <citation type="submission" date="2016-09" db="EMBL/GenBank/DDBJ databases">
        <title>Comparative genomics of the Campylobacter concisus group.</title>
        <authorList>
            <person name="Miller W.G."/>
            <person name="Yee E."/>
            <person name="Chapman M.H."/>
            <person name="Huynh S."/>
            <person name="Bono J.L."/>
            <person name="On S.L.W."/>
            <person name="StLeger J."/>
            <person name="Foster G."/>
            <person name="Parker C.T."/>
        </authorList>
    </citation>
    <scope>NUCLEOTIDE SEQUENCE [LARGE SCALE GENOMIC DNA]</scope>
    <source>
        <strain evidence="11">RM18021</strain>
    </source>
</reference>
<dbReference type="GO" id="GO:0016491">
    <property type="term" value="F:oxidoreductase activity"/>
    <property type="evidence" value="ECO:0007669"/>
    <property type="project" value="UniProtKB-KW"/>
</dbReference>
<dbReference type="RefSeq" id="WP_078424278.1">
    <property type="nucleotide sequence ID" value="NZ_CP017258.1"/>
</dbReference>
<dbReference type="Pfam" id="PF00361">
    <property type="entry name" value="Proton_antipo_M"/>
    <property type="match status" value="1"/>
</dbReference>
<feature type="transmembrane region" description="Helical" evidence="8">
    <location>
        <begin position="210"/>
        <end position="228"/>
    </location>
</feature>
<evidence type="ECO:0000256" key="5">
    <source>
        <dbReference type="ARBA" id="ARBA00023002"/>
    </source>
</evidence>
<dbReference type="GO" id="GO:0005886">
    <property type="term" value="C:plasma membrane"/>
    <property type="evidence" value="ECO:0007669"/>
    <property type="project" value="UniProtKB-SubCell"/>
</dbReference>
<dbReference type="InterPro" id="IPR001750">
    <property type="entry name" value="ND/Mrp_TM"/>
</dbReference>
<feature type="transmembrane region" description="Helical" evidence="8">
    <location>
        <begin position="108"/>
        <end position="124"/>
    </location>
</feature>
<gene>
    <name evidence="10" type="primary">hyfF</name>
    <name evidence="10" type="ORF">CPIN18021_0369</name>
</gene>
<feature type="transmembrane region" description="Helical" evidence="8">
    <location>
        <begin position="161"/>
        <end position="182"/>
    </location>
</feature>
<organism evidence="10 11">
    <name type="scientific">Campylobacter pinnipediorum subsp. caledonicus</name>
    <dbReference type="NCBI Taxonomy" id="1874362"/>
    <lineage>
        <taxon>Bacteria</taxon>
        <taxon>Pseudomonadati</taxon>
        <taxon>Campylobacterota</taxon>
        <taxon>Epsilonproteobacteria</taxon>
        <taxon>Campylobacterales</taxon>
        <taxon>Campylobacteraceae</taxon>
        <taxon>Campylobacter</taxon>
    </lineage>
</organism>
<protein>
    <submittedName>
        <fullName evidence="10">Hydrogenase-4, component F</fullName>
    </submittedName>
</protein>
<feature type="domain" description="NADH:quinone oxidoreductase/Mrp antiporter transmembrane" evidence="9">
    <location>
        <begin position="126"/>
        <end position="420"/>
    </location>
</feature>
<feature type="transmembrane region" description="Helical" evidence="8">
    <location>
        <begin position="67"/>
        <end position="87"/>
    </location>
</feature>